<evidence type="ECO:0000313" key="2">
    <source>
        <dbReference type="Proteomes" id="UP000176944"/>
    </source>
</evidence>
<dbReference type="AlphaFoldDB" id="A0A1D9FUH7"/>
<gene>
    <name evidence="1" type="ORF">BJP36_02890</name>
</gene>
<dbReference type="Proteomes" id="UP000176944">
    <property type="component" value="Chromosome"/>
</dbReference>
<protein>
    <submittedName>
        <fullName evidence="1">Uncharacterized protein</fullName>
    </submittedName>
</protein>
<sequence>MANQEKILIYDLETRPRQEIDLFKLSLEEQKKVVGGFRKRRSTNLWSGFIYRGNGRCRLCWTDNGDG</sequence>
<organism evidence="1 2">
    <name type="scientific">Moorena producens (strain JHB)</name>
    <dbReference type="NCBI Taxonomy" id="1454205"/>
    <lineage>
        <taxon>Bacteria</taxon>
        <taxon>Bacillati</taxon>
        <taxon>Cyanobacteriota</taxon>
        <taxon>Cyanophyceae</taxon>
        <taxon>Coleofasciculales</taxon>
        <taxon>Coleofasciculaceae</taxon>
        <taxon>Moorena</taxon>
    </lineage>
</organism>
<accession>A0A1D9FUH7</accession>
<proteinExistence type="predicted"/>
<evidence type="ECO:0000313" key="1">
    <source>
        <dbReference type="EMBL" id="AOY79007.1"/>
    </source>
</evidence>
<dbReference type="EMBL" id="CP017708">
    <property type="protein sequence ID" value="AOY79007.1"/>
    <property type="molecule type" value="Genomic_DNA"/>
</dbReference>
<name>A0A1D9FUH7_MOOP1</name>
<reference evidence="2" key="1">
    <citation type="submission" date="2016-10" db="EMBL/GenBank/DDBJ databases">
        <title>Comparative genomics uncovers the prolific and rare metabolic potential of the cyanobacterial genus Moorea.</title>
        <authorList>
            <person name="Leao T."/>
            <person name="Castelao G."/>
            <person name="Korobeynikov A."/>
            <person name="Monroe E.A."/>
            <person name="Podell S."/>
            <person name="Glukhov E."/>
            <person name="Allen E."/>
            <person name="Gerwick W.H."/>
            <person name="Gerwick L."/>
        </authorList>
    </citation>
    <scope>NUCLEOTIDE SEQUENCE [LARGE SCALE GENOMIC DNA]</scope>
    <source>
        <strain evidence="2">JHB</strain>
    </source>
</reference>